<sequence>MKSKKSLIIVLGVAALLVVALVYNYVYQDHRDIGSEAPAFTVSASELSQAFQQDETTATQTYLNKTILVKGTVSTMDKETAMMEPSIFFALSENQNTSEIAGSPTVFQIKGRCIGYDSILEEIKFDQAIIIN</sequence>
<keyword evidence="2" id="KW-1185">Reference proteome</keyword>
<dbReference type="Proteomes" id="UP001596043">
    <property type="component" value="Unassembled WGS sequence"/>
</dbReference>
<evidence type="ECO:0000313" key="2">
    <source>
        <dbReference type="Proteomes" id="UP001596043"/>
    </source>
</evidence>
<proteinExistence type="predicted"/>
<organism evidence="1 2">
    <name type="scientific">Dokdonia ponticola</name>
    <dbReference type="NCBI Taxonomy" id="2041041"/>
    <lineage>
        <taxon>Bacteria</taxon>
        <taxon>Pseudomonadati</taxon>
        <taxon>Bacteroidota</taxon>
        <taxon>Flavobacteriia</taxon>
        <taxon>Flavobacteriales</taxon>
        <taxon>Flavobacteriaceae</taxon>
        <taxon>Dokdonia</taxon>
    </lineage>
</organism>
<dbReference type="RefSeq" id="WP_379979611.1">
    <property type="nucleotide sequence ID" value="NZ_JBHSFV010000008.1"/>
</dbReference>
<protein>
    <recommendedName>
        <fullName evidence="3">tRNA_anti-like</fullName>
    </recommendedName>
</protein>
<dbReference type="Pfam" id="PF12869">
    <property type="entry name" value="tRNA_anti-like"/>
    <property type="match status" value="1"/>
</dbReference>
<dbReference type="EMBL" id="JBHSFV010000008">
    <property type="protein sequence ID" value="MFC4634899.1"/>
    <property type="molecule type" value="Genomic_DNA"/>
</dbReference>
<name>A0ABV9HY64_9FLAO</name>
<evidence type="ECO:0000313" key="1">
    <source>
        <dbReference type="EMBL" id="MFC4634899.1"/>
    </source>
</evidence>
<reference evidence="2" key="1">
    <citation type="journal article" date="2019" name="Int. J. Syst. Evol. Microbiol.">
        <title>The Global Catalogue of Microorganisms (GCM) 10K type strain sequencing project: providing services to taxonomists for standard genome sequencing and annotation.</title>
        <authorList>
            <consortium name="The Broad Institute Genomics Platform"/>
            <consortium name="The Broad Institute Genome Sequencing Center for Infectious Disease"/>
            <person name="Wu L."/>
            <person name="Ma J."/>
        </authorList>
    </citation>
    <scope>NUCLEOTIDE SEQUENCE [LARGE SCALE GENOMIC DNA]</scope>
    <source>
        <strain evidence="2">YJ-61-S</strain>
    </source>
</reference>
<evidence type="ECO:0008006" key="3">
    <source>
        <dbReference type="Google" id="ProtNLM"/>
    </source>
</evidence>
<dbReference type="InterPro" id="IPR024422">
    <property type="entry name" value="Protein_unknown_function_OB"/>
</dbReference>
<gene>
    <name evidence="1" type="ORF">ACFO3O_13345</name>
</gene>
<accession>A0ABV9HY64</accession>
<comment type="caution">
    <text evidence="1">The sequence shown here is derived from an EMBL/GenBank/DDBJ whole genome shotgun (WGS) entry which is preliminary data.</text>
</comment>